<organism evidence="1">
    <name type="scientific">marine sediment metagenome</name>
    <dbReference type="NCBI Taxonomy" id="412755"/>
    <lineage>
        <taxon>unclassified sequences</taxon>
        <taxon>metagenomes</taxon>
        <taxon>ecological metagenomes</taxon>
    </lineage>
</organism>
<sequence>YSRMLMQKTDLSLADILALDRVQKKNVFTG</sequence>
<comment type="caution">
    <text evidence="1">The sequence shown here is derived from an EMBL/GenBank/DDBJ whole genome shotgun (WGS) entry which is preliminary data.</text>
</comment>
<evidence type="ECO:0000313" key="1">
    <source>
        <dbReference type="EMBL" id="GAH11726.1"/>
    </source>
</evidence>
<proteinExistence type="predicted"/>
<dbReference type="AlphaFoldDB" id="X1CTC4"/>
<protein>
    <submittedName>
        <fullName evidence="1">Uncharacterized protein</fullName>
    </submittedName>
</protein>
<reference evidence="1" key="1">
    <citation type="journal article" date="2014" name="Front. Microbiol.">
        <title>High frequency of phylogenetically diverse reductive dehalogenase-homologous genes in deep subseafloor sedimentary metagenomes.</title>
        <authorList>
            <person name="Kawai M."/>
            <person name="Futagami T."/>
            <person name="Toyoda A."/>
            <person name="Takaki Y."/>
            <person name="Nishi S."/>
            <person name="Hori S."/>
            <person name="Arai W."/>
            <person name="Tsubouchi T."/>
            <person name="Morono Y."/>
            <person name="Uchiyama I."/>
            <person name="Ito T."/>
            <person name="Fujiyama A."/>
            <person name="Inagaki F."/>
            <person name="Takami H."/>
        </authorList>
    </citation>
    <scope>NUCLEOTIDE SEQUENCE</scope>
    <source>
        <strain evidence="1">Expedition CK06-06</strain>
    </source>
</reference>
<gene>
    <name evidence="1" type="ORF">S01H4_52314</name>
</gene>
<accession>X1CTC4</accession>
<feature type="non-terminal residue" evidence="1">
    <location>
        <position position="1"/>
    </location>
</feature>
<name>X1CTC4_9ZZZZ</name>
<dbReference type="EMBL" id="BART01029873">
    <property type="protein sequence ID" value="GAH11726.1"/>
    <property type="molecule type" value="Genomic_DNA"/>
</dbReference>